<sequence>MNSVLFFLHLISFIYDTLHYPSFILTLYPTNRTHLHKLCPIKWNTFSHFSYSFSLNLVLIYFYSCSYRFHEDFLKTIFLILTLKKVPNVNDFHMM</sequence>
<organism evidence="2 3">
    <name type="scientific">Lupinus albus</name>
    <name type="common">White lupine</name>
    <name type="synonym">Lupinus termis</name>
    <dbReference type="NCBI Taxonomy" id="3870"/>
    <lineage>
        <taxon>Eukaryota</taxon>
        <taxon>Viridiplantae</taxon>
        <taxon>Streptophyta</taxon>
        <taxon>Embryophyta</taxon>
        <taxon>Tracheophyta</taxon>
        <taxon>Spermatophyta</taxon>
        <taxon>Magnoliopsida</taxon>
        <taxon>eudicotyledons</taxon>
        <taxon>Gunneridae</taxon>
        <taxon>Pentapetalae</taxon>
        <taxon>rosids</taxon>
        <taxon>fabids</taxon>
        <taxon>Fabales</taxon>
        <taxon>Fabaceae</taxon>
        <taxon>Papilionoideae</taxon>
        <taxon>50 kb inversion clade</taxon>
        <taxon>genistoids sensu lato</taxon>
        <taxon>core genistoids</taxon>
        <taxon>Genisteae</taxon>
        <taxon>Lupinus</taxon>
    </lineage>
</organism>
<evidence type="ECO:0000313" key="3">
    <source>
        <dbReference type="Proteomes" id="UP000447434"/>
    </source>
</evidence>
<keyword evidence="1" id="KW-0472">Membrane</keyword>
<feature type="transmembrane region" description="Helical" evidence="1">
    <location>
        <begin position="49"/>
        <end position="69"/>
    </location>
</feature>
<reference evidence="3" key="1">
    <citation type="journal article" date="2020" name="Nat. Commun.">
        <title>Genome sequence of the cluster root forming white lupin.</title>
        <authorList>
            <person name="Hufnagel B."/>
            <person name="Marques A."/>
            <person name="Soriano A."/>
            <person name="Marques L."/>
            <person name="Divol F."/>
            <person name="Doumas P."/>
            <person name="Sallet E."/>
            <person name="Mancinotti D."/>
            <person name="Carrere S."/>
            <person name="Marande W."/>
            <person name="Arribat S."/>
            <person name="Keller J."/>
            <person name="Huneau C."/>
            <person name="Blein T."/>
            <person name="Aime D."/>
            <person name="Laguerre M."/>
            <person name="Taylor J."/>
            <person name="Schubert V."/>
            <person name="Nelson M."/>
            <person name="Geu-Flores F."/>
            <person name="Crespi M."/>
            <person name="Gallardo-Guerrero K."/>
            <person name="Delaux P.-M."/>
            <person name="Salse J."/>
            <person name="Berges H."/>
            <person name="Guyot R."/>
            <person name="Gouzy J."/>
            <person name="Peret B."/>
        </authorList>
    </citation>
    <scope>NUCLEOTIDE SEQUENCE [LARGE SCALE GENOMIC DNA]</scope>
    <source>
        <strain evidence="3">cv. Amiga</strain>
    </source>
</reference>
<comment type="caution">
    <text evidence="2">The sequence shown here is derived from an EMBL/GenBank/DDBJ whole genome shotgun (WGS) entry which is preliminary data.</text>
</comment>
<dbReference type="Proteomes" id="UP000447434">
    <property type="component" value="Chromosome 6"/>
</dbReference>
<dbReference type="EMBL" id="WOCE01000006">
    <property type="protein sequence ID" value="KAE9612347.1"/>
    <property type="molecule type" value="Genomic_DNA"/>
</dbReference>
<evidence type="ECO:0000256" key="1">
    <source>
        <dbReference type="SAM" id="Phobius"/>
    </source>
</evidence>
<gene>
    <name evidence="2" type="ORF">Lalb_Chr06g0172041</name>
</gene>
<feature type="transmembrane region" description="Helical" evidence="1">
    <location>
        <begin position="6"/>
        <end position="28"/>
    </location>
</feature>
<dbReference type="AlphaFoldDB" id="A0A6A4QEI4"/>
<proteinExistence type="predicted"/>
<evidence type="ECO:0000313" key="2">
    <source>
        <dbReference type="EMBL" id="KAE9612347.1"/>
    </source>
</evidence>
<protein>
    <submittedName>
        <fullName evidence="2">Uncharacterized protein</fullName>
    </submittedName>
</protein>
<accession>A0A6A4QEI4</accession>
<keyword evidence="1" id="KW-1133">Transmembrane helix</keyword>
<name>A0A6A4QEI4_LUPAL</name>
<keyword evidence="3" id="KW-1185">Reference proteome</keyword>
<keyword evidence="1" id="KW-0812">Transmembrane</keyword>